<reference evidence="2 3" key="1">
    <citation type="submission" date="2013-02" db="EMBL/GenBank/DDBJ databases">
        <title>The Genome Sequence of Acinetobacter guillouiae NIPH 991.</title>
        <authorList>
            <consortium name="The Broad Institute Genome Sequencing Platform"/>
            <consortium name="The Broad Institute Genome Sequencing Center for Infectious Disease"/>
            <person name="Cerqueira G."/>
            <person name="Feldgarden M."/>
            <person name="Courvalin P."/>
            <person name="Perichon B."/>
            <person name="Grillot-Courvalin C."/>
            <person name="Clermont D."/>
            <person name="Rocha E."/>
            <person name="Yoon E.-J."/>
            <person name="Nemec A."/>
            <person name="Walker B."/>
            <person name="Young S.K."/>
            <person name="Zeng Q."/>
            <person name="Gargeya S."/>
            <person name="Fitzgerald M."/>
            <person name="Haas B."/>
            <person name="Abouelleil A."/>
            <person name="Alvarado L."/>
            <person name="Arachchi H.M."/>
            <person name="Berlin A.M."/>
            <person name="Chapman S.B."/>
            <person name="Dewar J."/>
            <person name="Goldberg J."/>
            <person name="Griggs A."/>
            <person name="Gujja S."/>
            <person name="Hansen M."/>
            <person name="Howarth C."/>
            <person name="Imamovic A."/>
            <person name="Larimer J."/>
            <person name="McCowan C."/>
            <person name="Murphy C."/>
            <person name="Neiman D."/>
            <person name="Pearson M."/>
            <person name="Priest M."/>
            <person name="Roberts A."/>
            <person name="Saif S."/>
            <person name="Shea T."/>
            <person name="Sisk P."/>
            <person name="Sykes S."/>
            <person name="Wortman J."/>
            <person name="Nusbaum C."/>
            <person name="Birren B."/>
        </authorList>
    </citation>
    <scope>NUCLEOTIDE SEQUENCE [LARGE SCALE GENOMIC DNA]</scope>
    <source>
        <strain evidence="2 3">NIPH 991</strain>
    </source>
</reference>
<evidence type="ECO:0000256" key="1">
    <source>
        <dbReference type="ARBA" id="ARBA00023172"/>
    </source>
</evidence>
<dbReference type="Gene3D" id="1.10.443.10">
    <property type="entry name" value="Intergrase catalytic core"/>
    <property type="match status" value="1"/>
</dbReference>
<sequence>MSFFATAKINIPANSSAPDTFNLENTCLPSSNFVVSRLKDGTVVSTYGDLVWDFSIYHPEKKTDPLIFKYWENGEITYQREQLIAEMKHIFFLIIWMRNKTPLSTGTLRNYLSVVRALAHYAENGSLTIKAIIGNQNLLLGFISRNSSGWLIETLSSLLRLLVLVDTGESRLNISVVGKEVFKLLYRNNQQYRNTIKQHPPIPTRIYSKIISNLLEYLDNWEKVADEHIDLVLECYHSRLIRKKTPNIKTEASRNLVAFVELQTENFSLKQLSAALTDVQRISKLIIQVFTGMRDEEAQTLPFNCVEKIISNAQDHYVIRGRTTKFNHGKAHRTKWVTNYEGARAVQVAQKVATAIYLTQGITAKNDLLDLSNNHPLYISSSYLGFTNRPVASKHNQFSTAHLFLNGSRKLKGIVPKIEEEDLYELEQLDPHRAWRSEEKFQIGIQWSLTTHQLRRSLALYAQRSGLVSLPSLRRQLQHITNEMTNYYAKGSSFAKDFINDDKKHFGIEWQDGQFESSSLSYIFNVLLSKDVLYGGHAHWVENRLKDKNGVLLVDRKETMNRFKKGEIAYKETIVGGCTKVGLCNQVALNWLQINCLKDNCRHLVVNLPKLERVIKAQKKMISFLDITTVEYRTEISHLELLNATKNTILNIQGDES</sequence>
<keyword evidence="1" id="KW-0233">DNA recombination</keyword>
<gene>
    <name evidence="2" type="ORF">F964_04156</name>
</gene>
<dbReference type="EMBL" id="APPJ01000014">
    <property type="protein sequence ID" value="ENV15431.1"/>
    <property type="molecule type" value="Genomic_DNA"/>
</dbReference>
<keyword evidence="3" id="KW-1185">Reference proteome</keyword>
<dbReference type="GO" id="GO:0003677">
    <property type="term" value="F:DNA binding"/>
    <property type="evidence" value="ECO:0007669"/>
    <property type="project" value="InterPro"/>
</dbReference>
<dbReference type="GO" id="GO:0015074">
    <property type="term" value="P:DNA integration"/>
    <property type="evidence" value="ECO:0007669"/>
    <property type="project" value="InterPro"/>
</dbReference>
<dbReference type="GO" id="GO:0006310">
    <property type="term" value="P:DNA recombination"/>
    <property type="evidence" value="ECO:0007669"/>
    <property type="project" value="UniProtKB-KW"/>
</dbReference>
<dbReference type="SUPFAM" id="SSF56349">
    <property type="entry name" value="DNA breaking-rejoining enzymes"/>
    <property type="match status" value="1"/>
</dbReference>
<protein>
    <submittedName>
        <fullName evidence="2">Uncharacterized protein</fullName>
    </submittedName>
</protein>
<name>N8WTX3_ACIGI</name>
<dbReference type="RefSeq" id="WP_004823209.1">
    <property type="nucleotide sequence ID" value="NZ_KB849456.1"/>
</dbReference>
<dbReference type="InterPro" id="IPR013762">
    <property type="entry name" value="Integrase-like_cat_sf"/>
</dbReference>
<proteinExistence type="predicted"/>
<comment type="caution">
    <text evidence="2">The sequence shown here is derived from an EMBL/GenBank/DDBJ whole genome shotgun (WGS) entry which is preliminary data.</text>
</comment>
<dbReference type="eggNOG" id="COG0582">
    <property type="taxonomic scope" value="Bacteria"/>
</dbReference>
<evidence type="ECO:0000313" key="3">
    <source>
        <dbReference type="Proteomes" id="UP000013148"/>
    </source>
</evidence>
<dbReference type="InterPro" id="IPR011010">
    <property type="entry name" value="DNA_brk_join_enz"/>
</dbReference>
<evidence type="ECO:0000313" key="2">
    <source>
        <dbReference type="EMBL" id="ENV15431.1"/>
    </source>
</evidence>
<organism evidence="2 3">
    <name type="scientific">Acinetobacter guillouiae NIPH 991</name>
    <dbReference type="NCBI Taxonomy" id="1217656"/>
    <lineage>
        <taxon>Bacteria</taxon>
        <taxon>Pseudomonadati</taxon>
        <taxon>Pseudomonadota</taxon>
        <taxon>Gammaproteobacteria</taxon>
        <taxon>Moraxellales</taxon>
        <taxon>Moraxellaceae</taxon>
        <taxon>Acinetobacter</taxon>
    </lineage>
</organism>
<accession>N8WTX3</accession>
<dbReference type="AlphaFoldDB" id="N8WTX3"/>
<dbReference type="PATRIC" id="fig|1217656.3.peg.4096"/>
<dbReference type="HOGENOM" id="CLU_027796_0_0_6"/>
<dbReference type="Proteomes" id="UP000013148">
    <property type="component" value="Unassembled WGS sequence"/>
</dbReference>